<evidence type="ECO:0000313" key="8">
    <source>
        <dbReference type="Proteomes" id="UP001300604"/>
    </source>
</evidence>
<dbReference type="KEGG" id="carl:PXC00_10510"/>
<keyword evidence="3 4" id="KW-0326">Glycosidase</keyword>
<dbReference type="Pfam" id="PF01301">
    <property type="entry name" value="Glyco_hydro_35"/>
    <property type="match status" value="1"/>
</dbReference>
<dbReference type="EC" id="3.2.1.23" evidence="4"/>
<comment type="catalytic activity">
    <reaction evidence="4">
        <text>Hydrolysis of terminal non-reducing beta-D-galactose residues in beta-D-galactosides.</text>
        <dbReference type="EC" id="3.2.1.23"/>
    </reaction>
</comment>
<dbReference type="Gene3D" id="3.20.20.80">
    <property type="entry name" value="Glycosidases"/>
    <property type="match status" value="1"/>
</dbReference>
<proteinExistence type="inferred from homology"/>
<dbReference type="GO" id="GO:0004565">
    <property type="term" value="F:beta-galactosidase activity"/>
    <property type="evidence" value="ECO:0007669"/>
    <property type="project" value="UniProtKB-EC"/>
</dbReference>
<dbReference type="Proteomes" id="UP001300604">
    <property type="component" value="Chromosome"/>
</dbReference>
<dbReference type="InterPro" id="IPR031330">
    <property type="entry name" value="Gly_Hdrlase_35_cat"/>
</dbReference>
<organism evidence="7 8">
    <name type="scientific">Caproicibacterium argilliputei</name>
    <dbReference type="NCBI Taxonomy" id="3030016"/>
    <lineage>
        <taxon>Bacteria</taxon>
        <taxon>Bacillati</taxon>
        <taxon>Bacillota</taxon>
        <taxon>Clostridia</taxon>
        <taxon>Eubacteriales</taxon>
        <taxon>Oscillospiraceae</taxon>
        <taxon>Caproicibacterium</taxon>
    </lineage>
</organism>
<reference evidence="7" key="1">
    <citation type="submission" date="2023-09" db="EMBL/GenBank/DDBJ databases">
        <authorList>
            <person name="Zeng C."/>
        </authorList>
    </citation>
    <scope>NUCLEOTIDE SEQUENCE</scope>
    <source>
        <strain evidence="7">ZCY20-5</strain>
    </source>
</reference>
<dbReference type="InterPro" id="IPR001944">
    <property type="entry name" value="Glycoside_Hdrlase_35"/>
</dbReference>
<evidence type="ECO:0000256" key="5">
    <source>
        <dbReference type="RuleBase" id="RU003679"/>
    </source>
</evidence>
<keyword evidence="8" id="KW-1185">Reference proteome</keyword>
<evidence type="ECO:0000259" key="6">
    <source>
        <dbReference type="Pfam" id="PF01301"/>
    </source>
</evidence>
<reference evidence="7" key="2">
    <citation type="submission" date="2024-06" db="EMBL/GenBank/DDBJ databases">
        <title>Caproicibacterium argilliputei sp. nov, a novel caproic acid producing anaerobic bacterium isolated from pit mud.</title>
        <authorList>
            <person name="Xia S."/>
        </authorList>
    </citation>
    <scope>NUCLEOTIDE SEQUENCE</scope>
    <source>
        <strain evidence="7">ZCY20-5</strain>
    </source>
</reference>
<evidence type="ECO:0000256" key="3">
    <source>
        <dbReference type="ARBA" id="ARBA00023295"/>
    </source>
</evidence>
<evidence type="ECO:0000256" key="2">
    <source>
        <dbReference type="ARBA" id="ARBA00022801"/>
    </source>
</evidence>
<dbReference type="EMBL" id="CP135996">
    <property type="protein sequence ID" value="WOC31639.1"/>
    <property type="molecule type" value="Genomic_DNA"/>
</dbReference>
<dbReference type="RefSeq" id="WP_275845499.1">
    <property type="nucleotide sequence ID" value="NZ_CP135996.1"/>
</dbReference>
<dbReference type="PROSITE" id="PS01182">
    <property type="entry name" value="GLYCOSYL_HYDROL_F35"/>
    <property type="match status" value="1"/>
</dbReference>
<evidence type="ECO:0000313" key="7">
    <source>
        <dbReference type="EMBL" id="WOC31639.1"/>
    </source>
</evidence>
<dbReference type="SUPFAM" id="SSF51445">
    <property type="entry name" value="(Trans)glycosidases"/>
    <property type="match status" value="1"/>
</dbReference>
<dbReference type="InterPro" id="IPR017853">
    <property type="entry name" value="GH"/>
</dbReference>
<name>A0AA97D797_9FIRM</name>
<gene>
    <name evidence="7" type="ORF">PXC00_10510</name>
</gene>
<dbReference type="PRINTS" id="PR00742">
    <property type="entry name" value="GLHYDRLASE35"/>
</dbReference>
<sequence length="699" mass="78226">METVTITVHDEQKPLQALPFGGAAPDGTQYGANTLYLTKSGKPWLPVMGEFHFSRCPQDEWRAELRKMQAGGVEVAATYVFWIHHEEKRGEWDFSGQRDLRRFLQLCRELNFPVFLRIGPWVHAEARNGGFPDWLQHDQTMHLRTNDPRYLQEVGRFYSKIGEQARGLLLKDGGPVIGVQIENEYGHCGGETGEAGMQHMRTLKEMALQAGLDVPYYTATGWGGANVVDGEMLPVQGGYADAPWEPTAQELPPSPNYLLTPSRNDALIGSDWEKAKETFTFDVENSPFLTAELGGGLQVTAKRRPLVSGTDTAALAVCKLASGANLLGYYMYHGGTNPRGKDTTLQESKATGSYTDVPVLSYDFQAPIGEYGELHASYRKLKTLHLFLREFGDLLAPAVCVFPANMVTDASDTDTLRCSLRHNRELGGGFLFVSNHQRLRRMQEHTAVFQIALNGETIRFPAMRFANHDFGIYPYHLPLGNTVLESCNAQLLCRLGEQYVFICREAPVFQFRGGSLPTLVLTPEQAENAWKFGEKLFLTPGALRREANTLRLTTERTEEVVELLPTHQAWTARFVEKQTSCEIEPASVGADCAIYRLAPHMIPDIHCPDGFLRLSFAGSRAELYNKDGQLAADWFATGKPWRVSLRRLGFPAELTLKIYRETEPVYYELPQDSEPRLRRADVIPVYSTLLPADWVGGGL</sequence>
<dbReference type="PANTHER" id="PTHR23421">
    <property type="entry name" value="BETA-GALACTOSIDASE RELATED"/>
    <property type="match status" value="1"/>
</dbReference>
<evidence type="ECO:0000256" key="4">
    <source>
        <dbReference type="RuleBase" id="RU000675"/>
    </source>
</evidence>
<dbReference type="AlphaFoldDB" id="A0AA97D797"/>
<protein>
    <recommendedName>
        <fullName evidence="4">Beta-galactosidase</fullName>
        <ecNumber evidence="4">3.2.1.23</ecNumber>
    </recommendedName>
</protein>
<comment type="similarity">
    <text evidence="1 5">Belongs to the glycosyl hydrolase 35 family.</text>
</comment>
<evidence type="ECO:0000256" key="1">
    <source>
        <dbReference type="ARBA" id="ARBA00009809"/>
    </source>
</evidence>
<feature type="domain" description="Glycoside hydrolase 35 catalytic" evidence="6">
    <location>
        <begin position="37"/>
        <end position="385"/>
    </location>
</feature>
<keyword evidence="2 4" id="KW-0378">Hydrolase</keyword>
<dbReference type="GO" id="GO:0005975">
    <property type="term" value="P:carbohydrate metabolic process"/>
    <property type="evidence" value="ECO:0007669"/>
    <property type="project" value="InterPro"/>
</dbReference>
<accession>A0AA97D797</accession>
<dbReference type="InterPro" id="IPR019801">
    <property type="entry name" value="Glyco_hydro_35_CS"/>
</dbReference>